<evidence type="ECO:0000256" key="2">
    <source>
        <dbReference type="ARBA" id="ARBA00007639"/>
    </source>
</evidence>
<comment type="similarity">
    <text evidence="2">Belongs to the bacterial solute-binding protein 2 family.</text>
</comment>
<dbReference type="eggNOG" id="COG1879">
    <property type="taxonomic scope" value="Bacteria"/>
</dbReference>
<accession>Q0FK43</accession>
<keyword evidence="6" id="KW-1185">Reference proteome</keyword>
<evidence type="ECO:0000256" key="1">
    <source>
        <dbReference type="ARBA" id="ARBA00004418"/>
    </source>
</evidence>
<dbReference type="PANTHER" id="PTHR30036:SF7">
    <property type="entry name" value="ABC TRANSPORTER PERIPLASMIC-BINDING PROTEIN YPHF"/>
    <property type="match status" value="1"/>
</dbReference>
<evidence type="ECO:0000259" key="4">
    <source>
        <dbReference type="Pfam" id="PF13407"/>
    </source>
</evidence>
<feature type="signal peptide" evidence="3">
    <location>
        <begin position="1"/>
        <end position="20"/>
    </location>
</feature>
<dbReference type="InterPro" id="IPR050555">
    <property type="entry name" value="Bact_Solute-Bind_Prot2"/>
</dbReference>
<comment type="caution">
    <text evidence="5">The sequence shown here is derived from an EMBL/GenBank/DDBJ whole genome shotgun (WGS) entry which is preliminary data.</text>
</comment>
<comment type="subcellular location">
    <subcellularLocation>
        <location evidence="1">Periplasm</location>
    </subcellularLocation>
</comment>
<dbReference type="Pfam" id="PF13407">
    <property type="entry name" value="Peripla_BP_4"/>
    <property type="match status" value="1"/>
</dbReference>
<dbReference type="GO" id="GO:0030288">
    <property type="term" value="C:outer membrane-bounded periplasmic space"/>
    <property type="evidence" value="ECO:0007669"/>
    <property type="project" value="TreeGrafter"/>
</dbReference>
<keyword evidence="3" id="KW-0732">Signal</keyword>
<dbReference type="RefSeq" id="WP_007803087.1">
    <property type="nucleotide sequence ID" value="NZ_DS022277.1"/>
</dbReference>
<dbReference type="SUPFAM" id="SSF53822">
    <property type="entry name" value="Periplasmic binding protein-like I"/>
    <property type="match status" value="1"/>
</dbReference>
<sequence length="368" mass="38485">MINSIITRSTARLLAGCAGAAVLGSAVLAQDAGPARVDQGVDIAPFCGTDPIRVALVDGWGGDTWRKITFAELQDEAAACPNVTVEDHTDAGGDQQTYNAAINGYATQGYEIILAFTDFGDAAIPAYRMSNGNGTTMVPYFNQLAGRPGFDYAVNPYQDSFAIGKQYAEWLGTALEGEGNVLMLGGPAGATSSAVFLKGFKEGLAAHPGLTLLDENFIATNWNPADAQKAAAGLIAKYGDTIDGIASDYGVTTLATVKAFEQAGMAVPAQATIATSNELNCKYTEAVAANEGWKYLALDGSTADIRFALRQALAAHNGIEIDEPLGVVPYIYADSTTDTMPKCSDTAPPDADLSSLLPEEKLQALFAQ</sequence>
<reference evidence="5 6" key="1">
    <citation type="journal article" date="2010" name="J. Bacteriol.">
        <title>Genome sequences of Pelagibaca bermudensis HTCC2601T and Maritimibacter alkaliphilus HTCC2654T, the type strains of two marine Roseobacter genera.</title>
        <authorList>
            <person name="Thrash J.C."/>
            <person name="Cho J.C."/>
            <person name="Ferriera S."/>
            <person name="Johnson J."/>
            <person name="Vergin K.L."/>
            <person name="Giovannoni S.J."/>
        </authorList>
    </citation>
    <scope>NUCLEOTIDE SEQUENCE [LARGE SCALE GENOMIC DNA]</scope>
    <source>
        <strain evidence="6">DSM 26914 / JCM 13377 / KCTC 12554 / HTCC2601</strain>
    </source>
</reference>
<dbReference type="InterPro" id="IPR028082">
    <property type="entry name" value="Peripla_BP_I"/>
</dbReference>
<name>Q0FK43_SALBH</name>
<proteinExistence type="inferred from homology"/>
<dbReference type="GO" id="GO:0030246">
    <property type="term" value="F:carbohydrate binding"/>
    <property type="evidence" value="ECO:0007669"/>
    <property type="project" value="TreeGrafter"/>
</dbReference>
<evidence type="ECO:0000313" key="6">
    <source>
        <dbReference type="Proteomes" id="UP000006230"/>
    </source>
</evidence>
<protein>
    <submittedName>
        <fullName evidence="5">Ribose ABC transporter, substrate-binding protein</fullName>
    </submittedName>
</protein>
<organism evidence="5 6">
    <name type="scientific">Salipiger bermudensis (strain DSM 26914 / JCM 13377 / KCTC 12554 / HTCC2601)</name>
    <name type="common">Pelagibaca bermudensis</name>
    <dbReference type="NCBI Taxonomy" id="314265"/>
    <lineage>
        <taxon>Bacteria</taxon>
        <taxon>Pseudomonadati</taxon>
        <taxon>Pseudomonadota</taxon>
        <taxon>Alphaproteobacteria</taxon>
        <taxon>Rhodobacterales</taxon>
        <taxon>Roseobacteraceae</taxon>
        <taxon>Salipiger</taxon>
    </lineage>
</organism>
<dbReference type="Proteomes" id="UP000006230">
    <property type="component" value="Unassembled WGS sequence"/>
</dbReference>
<evidence type="ECO:0000313" key="5">
    <source>
        <dbReference type="EMBL" id="EAU44562.1"/>
    </source>
</evidence>
<dbReference type="OrthoDB" id="9066846at2"/>
<dbReference type="PANTHER" id="PTHR30036">
    <property type="entry name" value="D-XYLOSE-BINDING PERIPLASMIC PROTEIN"/>
    <property type="match status" value="1"/>
</dbReference>
<evidence type="ECO:0000256" key="3">
    <source>
        <dbReference type="SAM" id="SignalP"/>
    </source>
</evidence>
<dbReference type="STRING" id="314265.R2601_06213"/>
<dbReference type="InterPro" id="IPR025997">
    <property type="entry name" value="SBP_2_dom"/>
</dbReference>
<dbReference type="AlphaFoldDB" id="Q0FK43"/>
<feature type="domain" description="Periplasmic binding protein" evidence="4">
    <location>
        <begin position="61"/>
        <end position="268"/>
    </location>
</feature>
<dbReference type="EMBL" id="AATQ01000043">
    <property type="protein sequence ID" value="EAU44562.1"/>
    <property type="molecule type" value="Genomic_DNA"/>
</dbReference>
<dbReference type="HOGENOM" id="CLU_037628_3_9_5"/>
<feature type="chain" id="PRO_5004171609" evidence="3">
    <location>
        <begin position="21"/>
        <end position="368"/>
    </location>
</feature>
<gene>
    <name evidence="5" type="ORF">R2601_06213</name>
</gene>
<dbReference type="Gene3D" id="3.40.50.2300">
    <property type="match status" value="2"/>
</dbReference>